<evidence type="ECO:0000256" key="6">
    <source>
        <dbReference type="SAM" id="Phobius"/>
    </source>
</evidence>
<feature type="transmembrane region" description="Helical" evidence="6">
    <location>
        <begin position="209"/>
        <end position="229"/>
    </location>
</feature>
<dbReference type="SUPFAM" id="SSF81338">
    <property type="entry name" value="Aquaporin-like"/>
    <property type="match status" value="1"/>
</dbReference>
<dbReference type="PRINTS" id="PR00783">
    <property type="entry name" value="MINTRINSICP"/>
</dbReference>
<dbReference type="InterPro" id="IPR034294">
    <property type="entry name" value="Aquaporin_transptr"/>
</dbReference>
<keyword evidence="4 6" id="KW-0472">Membrane</keyword>
<comment type="similarity">
    <text evidence="5">Belongs to the MIP/aquaporin (TC 1.A.8) family.</text>
</comment>
<feature type="transmembrane region" description="Helical" evidence="6">
    <location>
        <begin position="91"/>
        <end position="110"/>
    </location>
</feature>
<dbReference type="GO" id="GO:0005886">
    <property type="term" value="C:plasma membrane"/>
    <property type="evidence" value="ECO:0007669"/>
    <property type="project" value="TreeGrafter"/>
</dbReference>
<proteinExistence type="inferred from homology"/>
<reference evidence="7 8" key="1">
    <citation type="journal article" date="2015" name="Genome Biol.">
        <title>Comparative genomics of Steinernema reveals deeply conserved gene regulatory networks.</title>
        <authorList>
            <person name="Dillman A.R."/>
            <person name="Macchietto M."/>
            <person name="Porter C.F."/>
            <person name="Rogers A."/>
            <person name="Williams B."/>
            <person name="Antoshechkin I."/>
            <person name="Lee M.M."/>
            <person name="Goodwin Z."/>
            <person name="Lu X."/>
            <person name="Lewis E.E."/>
            <person name="Goodrich-Blair H."/>
            <person name="Stock S.P."/>
            <person name="Adams B.J."/>
            <person name="Sternberg P.W."/>
            <person name="Mortazavi A."/>
        </authorList>
    </citation>
    <scope>NUCLEOTIDE SEQUENCE [LARGE SCALE GENOMIC DNA]</scope>
    <source>
        <strain evidence="7 8">ALL</strain>
    </source>
</reference>
<feature type="transmembrane region" description="Helical" evidence="6">
    <location>
        <begin position="139"/>
        <end position="159"/>
    </location>
</feature>
<sequence length="293" mass="32133">MSSASPRTESSTLSVDLNFPDSHLRNTKTHYIRHPDSPPPENHVDMPISNLSSSDDSRPYTLINKLVAEFVGDMIFVFIGSLSALSHENPLIHAAFAHGITIFVLVASLGHIRARSRWSPAVTLSAALARKMKWIEVPMYWAAQLAGGFVGALWVRAILKRAQYVTIVGGATILTPGFDWYQGLIAEFFTTFILAQTVLMTAVDTDHNLLAPLAIGLTLTLDIYGAGTISGASMNPARSFGPCLAATIFESETDLNKIWQYHYIYWAGPFLGAGLAATLYLLFFGRGHNRLMF</sequence>
<accession>A0A4U5MJ29</accession>
<protein>
    <recommendedName>
        <fullName evidence="9">Aquaporin</fullName>
    </recommendedName>
</protein>
<dbReference type="AlphaFoldDB" id="A0A4U5MJ29"/>
<dbReference type="Proteomes" id="UP000298663">
    <property type="component" value="Unassembled WGS sequence"/>
</dbReference>
<keyword evidence="2 5" id="KW-0812">Transmembrane</keyword>
<comment type="subcellular location">
    <subcellularLocation>
        <location evidence="1">Membrane</location>
        <topology evidence="1">Multi-pass membrane protein</topology>
    </subcellularLocation>
</comment>
<keyword evidence="5" id="KW-0813">Transport</keyword>
<gene>
    <name evidence="7" type="ORF">L596_021531</name>
</gene>
<evidence type="ECO:0000313" key="8">
    <source>
        <dbReference type="Proteomes" id="UP000298663"/>
    </source>
</evidence>
<evidence type="ECO:0000313" key="7">
    <source>
        <dbReference type="EMBL" id="TKR69358.1"/>
    </source>
</evidence>
<comment type="caution">
    <text evidence="7">The sequence shown here is derived from an EMBL/GenBank/DDBJ whole genome shotgun (WGS) entry which is preliminary data.</text>
</comment>
<evidence type="ECO:0000256" key="5">
    <source>
        <dbReference type="RuleBase" id="RU000477"/>
    </source>
</evidence>
<dbReference type="PANTHER" id="PTHR19139:SF284">
    <property type="entry name" value="AQUAPORIN"/>
    <property type="match status" value="1"/>
</dbReference>
<dbReference type="GO" id="GO:0015250">
    <property type="term" value="F:water channel activity"/>
    <property type="evidence" value="ECO:0007669"/>
    <property type="project" value="TreeGrafter"/>
</dbReference>
<evidence type="ECO:0000256" key="2">
    <source>
        <dbReference type="ARBA" id="ARBA00022692"/>
    </source>
</evidence>
<reference evidence="7 8" key="2">
    <citation type="journal article" date="2019" name="G3 (Bethesda)">
        <title>Hybrid Assembly of the Genome of the Entomopathogenic Nematode Steinernema carpocapsae Identifies the X-Chromosome.</title>
        <authorList>
            <person name="Serra L."/>
            <person name="Macchietto M."/>
            <person name="Macias-Munoz A."/>
            <person name="McGill C.J."/>
            <person name="Rodriguez I.M."/>
            <person name="Rodriguez B."/>
            <person name="Murad R."/>
            <person name="Mortazavi A."/>
        </authorList>
    </citation>
    <scope>NUCLEOTIDE SEQUENCE [LARGE SCALE GENOMIC DNA]</scope>
    <source>
        <strain evidence="7 8">ALL</strain>
    </source>
</reference>
<feature type="transmembrane region" description="Helical" evidence="6">
    <location>
        <begin position="263"/>
        <end position="283"/>
    </location>
</feature>
<evidence type="ECO:0008006" key="9">
    <source>
        <dbReference type="Google" id="ProtNLM"/>
    </source>
</evidence>
<keyword evidence="8" id="KW-1185">Reference proteome</keyword>
<dbReference type="STRING" id="34508.A0A4U5MJ29"/>
<dbReference type="Gene3D" id="1.20.1080.10">
    <property type="entry name" value="Glycerol uptake facilitator protein"/>
    <property type="match status" value="1"/>
</dbReference>
<keyword evidence="3 6" id="KW-1133">Transmembrane helix</keyword>
<dbReference type="PANTHER" id="PTHR19139">
    <property type="entry name" value="AQUAPORIN TRANSPORTER"/>
    <property type="match status" value="1"/>
</dbReference>
<name>A0A4U5MJ29_STECR</name>
<feature type="transmembrane region" description="Helical" evidence="6">
    <location>
        <begin position="66"/>
        <end position="85"/>
    </location>
</feature>
<dbReference type="InterPro" id="IPR023271">
    <property type="entry name" value="Aquaporin-like"/>
</dbReference>
<evidence type="ECO:0000256" key="3">
    <source>
        <dbReference type="ARBA" id="ARBA00022989"/>
    </source>
</evidence>
<dbReference type="Pfam" id="PF00230">
    <property type="entry name" value="MIP"/>
    <property type="match status" value="1"/>
</dbReference>
<dbReference type="OrthoDB" id="3222at2759"/>
<evidence type="ECO:0000256" key="1">
    <source>
        <dbReference type="ARBA" id="ARBA00004141"/>
    </source>
</evidence>
<feature type="transmembrane region" description="Helical" evidence="6">
    <location>
        <begin position="179"/>
        <end position="202"/>
    </location>
</feature>
<dbReference type="InterPro" id="IPR000425">
    <property type="entry name" value="MIP"/>
</dbReference>
<evidence type="ECO:0000256" key="4">
    <source>
        <dbReference type="ARBA" id="ARBA00023136"/>
    </source>
</evidence>
<dbReference type="EMBL" id="AZBU02000007">
    <property type="protein sequence ID" value="TKR69358.1"/>
    <property type="molecule type" value="Genomic_DNA"/>
</dbReference>
<organism evidence="7 8">
    <name type="scientific">Steinernema carpocapsae</name>
    <name type="common">Entomopathogenic nematode</name>
    <dbReference type="NCBI Taxonomy" id="34508"/>
    <lineage>
        <taxon>Eukaryota</taxon>
        <taxon>Metazoa</taxon>
        <taxon>Ecdysozoa</taxon>
        <taxon>Nematoda</taxon>
        <taxon>Chromadorea</taxon>
        <taxon>Rhabditida</taxon>
        <taxon>Tylenchina</taxon>
        <taxon>Panagrolaimomorpha</taxon>
        <taxon>Strongyloidoidea</taxon>
        <taxon>Steinernematidae</taxon>
        <taxon>Steinernema</taxon>
    </lineage>
</organism>